<comment type="caution">
    <text evidence="3">The sequence shown here is derived from an EMBL/GenBank/DDBJ whole genome shotgun (WGS) entry which is preliminary data.</text>
</comment>
<evidence type="ECO:0000256" key="2">
    <source>
        <dbReference type="SAM" id="Phobius"/>
    </source>
</evidence>
<keyword evidence="2" id="KW-1133">Transmembrane helix</keyword>
<feature type="transmembrane region" description="Helical" evidence="2">
    <location>
        <begin position="505"/>
        <end position="527"/>
    </location>
</feature>
<dbReference type="AlphaFoldDB" id="A0AAV2HWZ5"/>
<keyword evidence="2" id="KW-0812">Transmembrane</keyword>
<accession>A0AAV2HWZ5</accession>
<organism evidence="3 4">
    <name type="scientific">Lymnaea stagnalis</name>
    <name type="common">Great pond snail</name>
    <name type="synonym">Helix stagnalis</name>
    <dbReference type="NCBI Taxonomy" id="6523"/>
    <lineage>
        <taxon>Eukaryota</taxon>
        <taxon>Metazoa</taxon>
        <taxon>Spiralia</taxon>
        <taxon>Lophotrochozoa</taxon>
        <taxon>Mollusca</taxon>
        <taxon>Gastropoda</taxon>
        <taxon>Heterobranchia</taxon>
        <taxon>Euthyneura</taxon>
        <taxon>Panpulmonata</taxon>
        <taxon>Hygrophila</taxon>
        <taxon>Lymnaeoidea</taxon>
        <taxon>Lymnaeidae</taxon>
        <taxon>Lymnaea</taxon>
    </lineage>
</organism>
<protein>
    <submittedName>
        <fullName evidence="3">Uncharacterized protein</fullName>
    </submittedName>
</protein>
<feature type="region of interest" description="Disordered" evidence="1">
    <location>
        <begin position="555"/>
        <end position="578"/>
    </location>
</feature>
<reference evidence="3 4" key="1">
    <citation type="submission" date="2024-04" db="EMBL/GenBank/DDBJ databases">
        <authorList>
            <consortium name="Genoscope - CEA"/>
            <person name="William W."/>
        </authorList>
    </citation>
    <scope>NUCLEOTIDE SEQUENCE [LARGE SCALE GENOMIC DNA]</scope>
</reference>
<dbReference type="Proteomes" id="UP001497497">
    <property type="component" value="Unassembled WGS sequence"/>
</dbReference>
<proteinExistence type="predicted"/>
<gene>
    <name evidence="3" type="ORF">GSLYS_00011134001</name>
</gene>
<feature type="compositionally biased region" description="Basic and acidic residues" evidence="1">
    <location>
        <begin position="555"/>
        <end position="572"/>
    </location>
</feature>
<keyword evidence="2" id="KW-0472">Membrane</keyword>
<name>A0AAV2HWZ5_LYMST</name>
<evidence type="ECO:0000256" key="1">
    <source>
        <dbReference type="SAM" id="MobiDB-lite"/>
    </source>
</evidence>
<dbReference type="EMBL" id="CAXITT010000255">
    <property type="protein sequence ID" value="CAL1537221.1"/>
    <property type="molecule type" value="Genomic_DNA"/>
</dbReference>
<sequence>MNTRNTTMNIDTLYKSMVLIHLFHCHTCRGQRLTVQPYDHLLSVTQCESGLLDQNDTYQFIGTVNTSEVDVSQRSTLVVQAQDRHTNENTTICTLDLLRSSCKYVIDYVVCCVNDTEETFELEIVIRKTADFTLSCNVIRLIWPSWIHGVADVSNEVLMPKIFREPHETLTINSVLISPICEINQILSGLTYDLEWCVTNLEKHVLQISFRDSSLNVTTHDCIRYHLEPTDIPVNSSFEISYAETGGCRRNNSYTCHFNVTKLVLEPYDQTHSITQCTYGLLEGQDRMLVTGYLNATSEELKDRNIVEFQIGNSKNSEFTSICSIDFETARCSDNKHNASDCYCHRVNNYMYHLTLNTTALLNYSQKAIRLWWVGNDSGVSSNVESVPIIHVNAGKEVVLQLDKLLLNPRNCSLELLHGGSHTFTFCVYNLLHPVIRITKYKKDDEQVPFVRGPCTHMLIRVDKQHFGTMYEFSYKELPGCNRHENFTCSVSDILPPELKIEPDYSFFIMVLVLVGIVSTAAFIYLVKETLRVRHLRETHRPKSRHCTVISKTPTDVRSEPVPDLEHLDSEPSKTTTRISSVDTGEVVSLITRTAALEGTDTEIW</sequence>
<evidence type="ECO:0000313" key="4">
    <source>
        <dbReference type="Proteomes" id="UP001497497"/>
    </source>
</evidence>
<keyword evidence="4" id="KW-1185">Reference proteome</keyword>
<evidence type="ECO:0000313" key="3">
    <source>
        <dbReference type="EMBL" id="CAL1537221.1"/>
    </source>
</evidence>